<dbReference type="EMBL" id="CP039396">
    <property type="protein sequence ID" value="QCD43505.1"/>
    <property type="molecule type" value="Genomic_DNA"/>
</dbReference>
<accession>A0A4P7W7S1</accession>
<dbReference type="AlphaFoldDB" id="A0A4P7W7S1"/>
<name>A0A4P7W7S1_9BACT</name>
<dbReference type="RefSeq" id="WP_136416873.1">
    <property type="nucleotide sequence ID" value="NZ_CP039396.1"/>
</dbReference>
<dbReference type="KEGG" id="ddb:E7747_15325"/>
<keyword evidence="2" id="KW-1185">Reference proteome</keyword>
<protein>
    <submittedName>
        <fullName evidence="1">Uncharacterized protein</fullName>
    </submittedName>
</protein>
<evidence type="ECO:0000313" key="2">
    <source>
        <dbReference type="Proteomes" id="UP000297149"/>
    </source>
</evidence>
<organism evidence="1 2">
    <name type="scientific">Duncaniella dubosii</name>
    <dbReference type="NCBI Taxonomy" id="2518971"/>
    <lineage>
        <taxon>Bacteria</taxon>
        <taxon>Pseudomonadati</taxon>
        <taxon>Bacteroidota</taxon>
        <taxon>Bacteroidia</taxon>
        <taxon>Bacteroidales</taxon>
        <taxon>Muribaculaceae</taxon>
        <taxon>Duncaniella</taxon>
    </lineage>
</organism>
<gene>
    <name evidence="1" type="ORF">E7747_15325</name>
</gene>
<proteinExistence type="predicted"/>
<dbReference type="Proteomes" id="UP000297149">
    <property type="component" value="Chromosome"/>
</dbReference>
<sequence length="94" mass="10289">MAEKPLTLADDAAEEIVGHDTGLLGRMDGGFSLLMSCGSGKLLQGRNDNSNGRGDKDSLHGIFILASNRRCAFCVSETFEYICILIYTMHIYEI</sequence>
<reference evidence="2" key="1">
    <citation type="submission" date="2019-02" db="EMBL/GenBank/DDBJ databases">
        <title>Isolation and identification of novel species under the genus Muribaculum.</title>
        <authorList>
            <person name="Miyake S."/>
            <person name="Ding Y."/>
            <person name="Low A."/>
            <person name="Soh M."/>
            <person name="Seedorf H."/>
        </authorList>
    </citation>
    <scope>NUCLEOTIDE SEQUENCE [LARGE SCALE GENOMIC DNA]</scope>
    <source>
        <strain evidence="2">H5</strain>
    </source>
</reference>
<evidence type="ECO:0000313" key="1">
    <source>
        <dbReference type="EMBL" id="QCD43505.1"/>
    </source>
</evidence>